<accession>A0A699QGQ3</accession>
<feature type="region of interest" description="Disordered" evidence="1">
    <location>
        <begin position="43"/>
        <end position="62"/>
    </location>
</feature>
<name>A0A699QGQ3_TANCI</name>
<dbReference type="EMBL" id="BKCJ011005948">
    <property type="protein sequence ID" value="GFC65285.1"/>
    <property type="molecule type" value="Genomic_DNA"/>
</dbReference>
<protein>
    <submittedName>
        <fullName evidence="2">Uncharacterized protein</fullName>
    </submittedName>
</protein>
<gene>
    <name evidence="2" type="ORF">Tci_837255</name>
</gene>
<feature type="compositionally biased region" description="Basic and acidic residues" evidence="1">
    <location>
        <begin position="52"/>
        <end position="62"/>
    </location>
</feature>
<organism evidence="2">
    <name type="scientific">Tanacetum cinerariifolium</name>
    <name type="common">Dalmatian daisy</name>
    <name type="synonym">Chrysanthemum cinerariifolium</name>
    <dbReference type="NCBI Taxonomy" id="118510"/>
    <lineage>
        <taxon>Eukaryota</taxon>
        <taxon>Viridiplantae</taxon>
        <taxon>Streptophyta</taxon>
        <taxon>Embryophyta</taxon>
        <taxon>Tracheophyta</taxon>
        <taxon>Spermatophyta</taxon>
        <taxon>Magnoliopsida</taxon>
        <taxon>eudicotyledons</taxon>
        <taxon>Gunneridae</taxon>
        <taxon>Pentapetalae</taxon>
        <taxon>asterids</taxon>
        <taxon>campanulids</taxon>
        <taxon>Asterales</taxon>
        <taxon>Asteraceae</taxon>
        <taxon>Asteroideae</taxon>
        <taxon>Anthemideae</taxon>
        <taxon>Anthemidinae</taxon>
        <taxon>Tanacetum</taxon>
    </lineage>
</organism>
<evidence type="ECO:0000313" key="2">
    <source>
        <dbReference type="EMBL" id="GFC65285.1"/>
    </source>
</evidence>
<evidence type="ECO:0000256" key="1">
    <source>
        <dbReference type="SAM" id="MobiDB-lite"/>
    </source>
</evidence>
<sequence length="149" mass="16915">MQEELLQFKMQKVWVLVDLQKDPQNTDVDVTFKFKEPESEVRVSPSSSVKIKKQDDKTKREAKGKSLVELSTRFRNLSEDLEDFFDNSINEVNAATLEDISYSDVEEDVGTEADFSNLETNITVSPIPTTRVHKDHPVTQIIGDLSLAP</sequence>
<dbReference type="AlphaFoldDB" id="A0A699QGQ3"/>
<proteinExistence type="predicted"/>
<reference evidence="2" key="1">
    <citation type="journal article" date="2019" name="Sci. Rep.">
        <title>Draft genome of Tanacetum cinerariifolium, the natural source of mosquito coil.</title>
        <authorList>
            <person name="Yamashiro T."/>
            <person name="Shiraishi A."/>
            <person name="Satake H."/>
            <person name="Nakayama K."/>
        </authorList>
    </citation>
    <scope>NUCLEOTIDE SEQUENCE</scope>
</reference>
<comment type="caution">
    <text evidence="2">The sequence shown here is derived from an EMBL/GenBank/DDBJ whole genome shotgun (WGS) entry which is preliminary data.</text>
</comment>